<organism evidence="1 2">
    <name type="scientific">Flavobacterium chungnamense</name>
    <dbReference type="NCBI Taxonomy" id="706182"/>
    <lineage>
        <taxon>Bacteria</taxon>
        <taxon>Pseudomonadati</taxon>
        <taxon>Bacteroidota</taxon>
        <taxon>Flavobacteriia</taxon>
        <taxon>Flavobacteriales</taxon>
        <taxon>Flavobacteriaceae</taxon>
        <taxon>Flavobacterium</taxon>
    </lineage>
</organism>
<evidence type="ECO:0000313" key="2">
    <source>
        <dbReference type="Proteomes" id="UP001500426"/>
    </source>
</evidence>
<evidence type="ECO:0008006" key="3">
    <source>
        <dbReference type="Google" id="ProtNLM"/>
    </source>
</evidence>
<accession>A0ABP7UFN3</accession>
<dbReference type="Proteomes" id="UP001500426">
    <property type="component" value="Unassembled WGS sequence"/>
</dbReference>
<evidence type="ECO:0000313" key="1">
    <source>
        <dbReference type="EMBL" id="GAA4042406.1"/>
    </source>
</evidence>
<comment type="caution">
    <text evidence="1">The sequence shown here is derived from an EMBL/GenBank/DDBJ whole genome shotgun (WGS) entry which is preliminary data.</text>
</comment>
<gene>
    <name evidence="1" type="ORF">GCM10022388_04060</name>
</gene>
<proteinExistence type="predicted"/>
<sequence>MKNIFILILFSCLSISYSQNLKKEIFEETNWFSGADSIDLAKKDTITIFKIKNIETKNENLTEYYVAYFYSKLNLRVTKFKKENDLQVQKLHLLQCGFVFDDLYGKWNFDDKNQILTFTSEGMLNSSYRIIARKEERANIETEFKTDKIIFTTDLETLVLTRLK</sequence>
<dbReference type="EMBL" id="BAABCS010000003">
    <property type="protein sequence ID" value="GAA4042406.1"/>
    <property type="molecule type" value="Genomic_DNA"/>
</dbReference>
<protein>
    <recommendedName>
        <fullName evidence="3">Lipocalin-like domain-containing protein</fullName>
    </recommendedName>
</protein>
<keyword evidence="2" id="KW-1185">Reference proteome</keyword>
<name>A0ABP7UFN3_9FLAO</name>
<dbReference type="RefSeq" id="WP_345089930.1">
    <property type="nucleotide sequence ID" value="NZ_BAABCS010000003.1"/>
</dbReference>
<reference evidence="2" key="1">
    <citation type="journal article" date="2019" name="Int. J. Syst. Evol. Microbiol.">
        <title>The Global Catalogue of Microorganisms (GCM) 10K type strain sequencing project: providing services to taxonomists for standard genome sequencing and annotation.</title>
        <authorList>
            <consortium name="The Broad Institute Genomics Platform"/>
            <consortium name="The Broad Institute Genome Sequencing Center for Infectious Disease"/>
            <person name="Wu L."/>
            <person name="Ma J."/>
        </authorList>
    </citation>
    <scope>NUCLEOTIDE SEQUENCE [LARGE SCALE GENOMIC DNA]</scope>
    <source>
        <strain evidence="2">JCM 17068</strain>
    </source>
</reference>